<dbReference type="AlphaFoldDB" id="A0AAN7UQN5"/>
<name>A0AAN7UQN5_9PEZI</name>
<dbReference type="Proteomes" id="UP001305414">
    <property type="component" value="Unassembled WGS sequence"/>
</dbReference>
<reference evidence="2 3" key="1">
    <citation type="submission" date="2023-10" db="EMBL/GenBank/DDBJ databases">
        <title>Draft genome sequence of Xylaria bambusicola isolate GMP-LS, the root and basal stem rot pathogen of sugarcane in Indonesia.</title>
        <authorList>
            <person name="Selvaraj P."/>
            <person name="Muralishankar V."/>
            <person name="Muruganantham S."/>
            <person name="Sp S."/>
            <person name="Haryani S."/>
            <person name="Lau K.J.X."/>
            <person name="Naqvi N.I."/>
        </authorList>
    </citation>
    <scope>NUCLEOTIDE SEQUENCE [LARGE SCALE GENOMIC DNA]</scope>
    <source>
        <strain evidence="2">GMP-LS</strain>
    </source>
</reference>
<feature type="region of interest" description="Disordered" evidence="1">
    <location>
        <begin position="1"/>
        <end position="38"/>
    </location>
</feature>
<evidence type="ECO:0000313" key="2">
    <source>
        <dbReference type="EMBL" id="KAK5630961.1"/>
    </source>
</evidence>
<dbReference type="EMBL" id="JAWHQM010000018">
    <property type="protein sequence ID" value="KAK5630961.1"/>
    <property type="molecule type" value="Genomic_DNA"/>
</dbReference>
<feature type="compositionally biased region" description="Polar residues" evidence="1">
    <location>
        <begin position="1"/>
        <end position="20"/>
    </location>
</feature>
<evidence type="ECO:0000256" key="1">
    <source>
        <dbReference type="SAM" id="MobiDB-lite"/>
    </source>
</evidence>
<sequence length="275" mass="31331">MSFTNPKGLSASRWASSVTSWPRPPPTTFNNSRQPDVALPRRAHLSPAHNDQPSSPEQQLSRFLKIVSRLKWKIPFLEAGYAMAIDRVGKPQQEIDANEIHFKLDFHEFYMLIERALVHLMGVYDIVIYAQSDPNGNGYGVGSTTQSHSDGFRDRTQPHRYHENVLMALDDPANPLHQTLGQPGIRQQLARAKELRNRWKHADEADTGRFMPAPLEAYNLEEILQTVLLALEQAYFVTEAFVRQRNPSSDQNQPVSTADWTTDSHDWEFIVDASK</sequence>
<accession>A0AAN7UQN5</accession>
<evidence type="ECO:0000313" key="3">
    <source>
        <dbReference type="Proteomes" id="UP001305414"/>
    </source>
</evidence>
<organism evidence="2 3">
    <name type="scientific">Xylaria bambusicola</name>
    <dbReference type="NCBI Taxonomy" id="326684"/>
    <lineage>
        <taxon>Eukaryota</taxon>
        <taxon>Fungi</taxon>
        <taxon>Dikarya</taxon>
        <taxon>Ascomycota</taxon>
        <taxon>Pezizomycotina</taxon>
        <taxon>Sordariomycetes</taxon>
        <taxon>Xylariomycetidae</taxon>
        <taxon>Xylariales</taxon>
        <taxon>Xylariaceae</taxon>
        <taxon>Xylaria</taxon>
    </lineage>
</organism>
<comment type="caution">
    <text evidence="2">The sequence shown here is derived from an EMBL/GenBank/DDBJ whole genome shotgun (WGS) entry which is preliminary data.</text>
</comment>
<keyword evidence="3" id="KW-1185">Reference proteome</keyword>
<gene>
    <name evidence="2" type="ORF">RRF57_006676</name>
</gene>
<proteinExistence type="predicted"/>
<protein>
    <submittedName>
        <fullName evidence="2">Uncharacterized protein</fullName>
    </submittedName>
</protein>